<dbReference type="SMART" id="SM00320">
    <property type="entry name" value="WD40"/>
    <property type="match status" value="3"/>
</dbReference>
<comment type="caution">
    <text evidence="4">The sequence shown here is derived from an EMBL/GenBank/DDBJ whole genome shotgun (WGS) entry which is preliminary data.</text>
</comment>
<evidence type="ECO:0000256" key="3">
    <source>
        <dbReference type="PROSITE-ProRule" id="PRU00221"/>
    </source>
</evidence>
<dbReference type="Gene3D" id="2.130.10.10">
    <property type="entry name" value="YVTN repeat-like/Quinoprotein amine dehydrogenase"/>
    <property type="match status" value="1"/>
</dbReference>
<keyword evidence="1 3" id="KW-0853">WD repeat</keyword>
<dbReference type="InterPro" id="IPR039328">
    <property type="entry name" value="WDR89"/>
</dbReference>
<dbReference type="InterPro" id="IPR019775">
    <property type="entry name" value="WD40_repeat_CS"/>
</dbReference>
<evidence type="ECO:0000256" key="1">
    <source>
        <dbReference type="ARBA" id="ARBA00022574"/>
    </source>
</evidence>
<protein>
    <submittedName>
        <fullName evidence="4">Uncharacterized protein</fullName>
    </submittedName>
</protein>
<dbReference type="Proteomes" id="UP001489004">
    <property type="component" value="Unassembled WGS sequence"/>
</dbReference>
<dbReference type="SUPFAM" id="SSF50978">
    <property type="entry name" value="WD40 repeat-like"/>
    <property type="match status" value="1"/>
</dbReference>
<name>A0AAW1QEL3_9CHLO</name>
<sequence length="261" mass="28074">MPTEAGGSARNGCDLGFVGELKGHEGKINEVAFPNPDEPETLVSCASDGTIRGWDTRSGQQVDGYTAARQELFTCSQSSHLVAAGSEGKIIFWDRRTHKQCGCFDETHAQDVTQVRFHPGSTSTLVSGSVEGLISVFDLSQGLDEEEGFKAALNIDNSVSRIGFYGAAGQKLWCQTHTETLTLWEWSAACQEDAAGGNGALGEFGNAREALSNAASTALREPCQIDYLVGCEYNAATDQLWEAMKRWSDLCCGLEPRTTCA</sequence>
<organism evidence="4 5">
    <name type="scientific">[Myrmecia] bisecta</name>
    <dbReference type="NCBI Taxonomy" id="41462"/>
    <lineage>
        <taxon>Eukaryota</taxon>
        <taxon>Viridiplantae</taxon>
        <taxon>Chlorophyta</taxon>
        <taxon>core chlorophytes</taxon>
        <taxon>Trebouxiophyceae</taxon>
        <taxon>Trebouxiales</taxon>
        <taxon>Trebouxiaceae</taxon>
        <taxon>Myrmecia</taxon>
    </lineage>
</organism>
<keyword evidence="5" id="KW-1185">Reference proteome</keyword>
<dbReference type="PROSITE" id="PS00678">
    <property type="entry name" value="WD_REPEATS_1"/>
    <property type="match status" value="1"/>
</dbReference>
<evidence type="ECO:0000313" key="5">
    <source>
        <dbReference type="Proteomes" id="UP001489004"/>
    </source>
</evidence>
<dbReference type="InterPro" id="IPR015943">
    <property type="entry name" value="WD40/YVTN_repeat-like_dom_sf"/>
</dbReference>
<proteinExistence type="predicted"/>
<dbReference type="Pfam" id="PF00400">
    <property type="entry name" value="WD40"/>
    <property type="match status" value="2"/>
</dbReference>
<dbReference type="PROSITE" id="PS50082">
    <property type="entry name" value="WD_REPEATS_2"/>
    <property type="match status" value="1"/>
</dbReference>
<dbReference type="EMBL" id="JALJOR010000003">
    <property type="protein sequence ID" value="KAK9819875.1"/>
    <property type="molecule type" value="Genomic_DNA"/>
</dbReference>
<dbReference type="InterPro" id="IPR001680">
    <property type="entry name" value="WD40_rpt"/>
</dbReference>
<gene>
    <name evidence="4" type="ORF">WJX72_003515</name>
</gene>
<evidence type="ECO:0000313" key="4">
    <source>
        <dbReference type="EMBL" id="KAK9819875.1"/>
    </source>
</evidence>
<accession>A0AAW1QEL3</accession>
<dbReference type="InterPro" id="IPR036322">
    <property type="entry name" value="WD40_repeat_dom_sf"/>
</dbReference>
<evidence type="ECO:0000256" key="2">
    <source>
        <dbReference type="ARBA" id="ARBA00022737"/>
    </source>
</evidence>
<feature type="repeat" description="WD" evidence="3">
    <location>
        <begin position="21"/>
        <end position="64"/>
    </location>
</feature>
<reference evidence="4 5" key="1">
    <citation type="journal article" date="2024" name="Nat. Commun.">
        <title>Phylogenomics reveals the evolutionary origins of lichenization in chlorophyte algae.</title>
        <authorList>
            <person name="Puginier C."/>
            <person name="Libourel C."/>
            <person name="Otte J."/>
            <person name="Skaloud P."/>
            <person name="Haon M."/>
            <person name="Grisel S."/>
            <person name="Petersen M."/>
            <person name="Berrin J.G."/>
            <person name="Delaux P.M."/>
            <person name="Dal Grande F."/>
            <person name="Keller J."/>
        </authorList>
    </citation>
    <scope>NUCLEOTIDE SEQUENCE [LARGE SCALE GENOMIC DNA]</scope>
    <source>
        <strain evidence="4 5">SAG 2043</strain>
    </source>
</reference>
<dbReference type="PANTHER" id="PTHR22889:SF0">
    <property type="entry name" value="WD REPEAT-CONTAINING PROTEIN 89"/>
    <property type="match status" value="1"/>
</dbReference>
<keyword evidence="2" id="KW-0677">Repeat</keyword>
<dbReference type="PROSITE" id="PS50294">
    <property type="entry name" value="WD_REPEATS_REGION"/>
    <property type="match status" value="1"/>
</dbReference>
<dbReference type="PANTHER" id="PTHR22889">
    <property type="entry name" value="WD REPEAT-CONTAINING PROTEIN 89"/>
    <property type="match status" value="1"/>
</dbReference>
<dbReference type="AlphaFoldDB" id="A0AAW1QEL3"/>